<dbReference type="SUPFAM" id="SSF103473">
    <property type="entry name" value="MFS general substrate transporter"/>
    <property type="match status" value="1"/>
</dbReference>
<comment type="subcellular location">
    <subcellularLocation>
        <location evidence="1">Membrane</location>
        <topology evidence="1">Multi-pass membrane protein</topology>
    </subcellularLocation>
</comment>
<dbReference type="InterPro" id="IPR020846">
    <property type="entry name" value="MFS_dom"/>
</dbReference>
<evidence type="ECO:0000313" key="8">
    <source>
        <dbReference type="Proteomes" id="UP001314635"/>
    </source>
</evidence>
<proteinExistence type="predicted"/>
<dbReference type="InterPro" id="IPR050382">
    <property type="entry name" value="MFS_Na/Anion_cotransporter"/>
</dbReference>
<dbReference type="Proteomes" id="UP001314635">
    <property type="component" value="Unassembled WGS sequence"/>
</dbReference>
<feature type="transmembrane region" description="Helical" evidence="5">
    <location>
        <begin position="358"/>
        <end position="380"/>
    </location>
</feature>
<comment type="caution">
    <text evidence="7">The sequence shown here is derived from an EMBL/GenBank/DDBJ whole genome shotgun (WGS) entry which is preliminary data.</text>
</comment>
<dbReference type="InterPro" id="IPR036259">
    <property type="entry name" value="MFS_trans_sf"/>
</dbReference>
<dbReference type="PROSITE" id="PS50850">
    <property type="entry name" value="MFS"/>
    <property type="match status" value="1"/>
</dbReference>
<feature type="transmembrane region" description="Helical" evidence="5">
    <location>
        <begin position="220"/>
        <end position="242"/>
    </location>
</feature>
<evidence type="ECO:0000256" key="1">
    <source>
        <dbReference type="ARBA" id="ARBA00004141"/>
    </source>
</evidence>
<feature type="transmembrane region" description="Helical" evidence="5">
    <location>
        <begin position="392"/>
        <end position="415"/>
    </location>
</feature>
<dbReference type="Pfam" id="PF07690">
    <property type="entry name" value="MFS_1"/>
    <property type="match status" value="1"/>
</dbReference>
<feature type="transmembrane region" description="Helical" evidence="5">
    <location>
        <begin position="85"/>
        <end position="103"/>
    </location>
</feature>
<feature type="domain" description="Major facilitator superfamily (MFS) profile" evidence="6">
    <location>
        <begin position="19"/>
        <end position="418"/>
    </location>
</feature>
<feature type="transmembrane region" description="Helical" evidence="5">
    <location>
        <begin position="262"/>
        <end position="284"/>
    </location>
</feature>
<dbReference type="Gene3D" id="1.20.1250.20">
    <property type="entry name" value="MFS general substrate transporter like domains"/>
    <property type="match status" value="2"/>
</dbReference>
<organism evidence="7 8">
    <name type="scientific">Bradyrhizobium denitrificans</name>
    <dbReference type="NCBI Taxonomy" id="2734912"/>
    <lineage>
        <taxon>Bacteria</taxon>
        <taxon>Pseudomonadati</taxon>
        <taxon>Pseudomonadota</taxon>
        <taxon>Alphaproteobacteria</taxon>
        <taxon>Hyphomicrobiales</taxon>
        <taxon>Nitrobacteraceae</taxon>
        <taxon>Bradyrhizobium</taxon>
    </lineage>
</organism>
<evidence type="ECO:0000256" key="5">
    <source>
        <dbReference type="SAM" id="Phobius"/>
    </source>
</evidence>
<keyword evidence="4 5" id="KW-0472">Membrane</keyword>
<evidence type="ECO:0000256" key="3">
    <source>
        <dbReference type="ARBA" id="ARBA00022989"/>
    </source>
</evidence>
<keyword evidence="2 5" id="KW-0812">Transmembrane</keyword>
<feature type="transmembrane region" description="Helical" evidence="5">
    <location>
        <begin position="296"/>
        <end position="317"/>
    </location>
</feature>
<feature type="transmembrane region" description="Helical" evidence="5">
    <location>
        <begin position="174"/>
        <end position="193"/>
    </location>
</feature>
<feature type="transmembrane region" description="Helical" evidence="5">
    <location>
        <begin position="109"/>
        <end position="136"/>
    </location>
</feature>
<accession>A0ABS5GFG4</accession>
<keyword evidence="8" id="KW-1185">Reference proteome</keyword>
<name>A0ABS5GFG4_9BRAD</name>
<dbReference type="RefSeq" id="WP_172241573.1">
    <property type="nucleotide sequence ID" value="NZ_JABFDP010000033.1"/>
</dbReference>
<keyword evidence="3 5" id="KW-1133">Transmembrane helix</keyword>
<reference evidence="8" key="1">
    <citation type="journal article" date="2021" name="ISME J.">
        <title>Evolutionary origin and ecological implication of a unique nif island in free-living Bradyrhizobium lineages.</title>
        <authorList>
            <person name="Tao J."/>
        </authorList>
    </citation>
    <scope>NUCLEOTIDE SEQUENCE [LARGE SCALE GENOMIC DNA]</scope>
    <source>
        <strain evidence="8">SZCCT0094</strain>
    </source>
</reference>
<evidence type="ECO:0000256" key="4">
    <source>
        <dbReference type="ARBA" id="ARBA00023136"/>
    </source>
</evidence>
<feature type="transmembrane region" description="Helical" evidence="5">
    <location>
        <begin position="12"/>
        <end position="32"/>
    </location>
</feature>
<dbReference type="EMBL" id="JAFCLK010000036">
    <property type="protein sequence ID" value="MBR1140039.1"/>
    <property type="molecule type" value="Genomic_DNA"/>
</dbReference>
<dbReference type="PANTHER" id="PTHR11662">
    <property type="entry name" value="SOLUTE CARRIER FAMILY 17"/>
    <property type="match status" value="1"/>
</dbReference>
<feature type="transmembrane region" description="Helical" evidence="5">
    <location>
        <begin position="55"/>
        <end position="78"/>
    </location>
</feature>
<feature type="transmembrane region" description="Helical" evidence="5">
    <location>
        <begin position="148"/>
        <end position="168"/>
    </location>
</feature>
<feature type="transmembrane region" description="Helical" evidence="5">
    <location>
        <begin position="323"/>
        <end position="346"/>
    </location>
</feature>
<evidence type="ECO:0000259" key="6">
    <source>
        <dbReference type="PROSITE" id="PS50850"/>
    </source>
</evidence>
<evidence type="ECO:0000256" key="2">
    <source>
        <dbReference type="ARBA" id="ARBA00022692"/>
    </source>
</evidence>
<dbReference type="PANTHER" id="PTHR11662:SF450">
    <property type="entry name" value="BLR1003 PROTEIN"/>
    <property type="match status" value="1"/>
</dbReference>
<protein>
    <submittedName>
        <fullName evidence="7">MFS transporter</fullName>
    </submittedName>
</protein>
<dbReference type="InterPro" id="IPR011701">
    <property type="entry name" value="MFS"/>
</dbReference>
<sequence length="441" mass="46186">MTTSTEARSGLMGGRAIAVLIMLFLFQTLNFFDKLVFGLSAVPMMKELGLSPKEFGLIGSSFFLLFSLSGMAVGMFVVGRFPVKWLLLIMAGVWSATQLPIFFSSSIAVLVLCRIILGAGEGPGLPTALHACYNWFPADRRSVPSAVVLQGISVGLLAGGPILTYVIVNYGWRTGFLFCGLLGLVWMAGWFFIGGEGPYSAAHGPEATAAKDKALPVRVLWGDATVIGVIIMSTASYWIVGMSATWLPPFLQLGLGYKQVDVGWIISGIYLFQSPLLLGGSWLTQYLQRKGFSLRACLGHASGLALLAAGCALLLSIVTTGPLQLACVAIAFAAPSLTTIFGPVALGAIAPAVQRGRLIVVIYSGNAASALVSNALTGWIVGEAGSNVPLGYAHAMTFTAGVLITGAISAFALIFPERTIARFARTTQDPSSSSAVAAAST</sequence>
<evidence type="ECO:0000313" key="7">
    <source>
        <dbReference type="EMBL" id="MBR1140039.1"/>
    </source>
</evidence>
<gene>
    <name evidence="7" type="ORF">JQ619_30210</name>
</gene>